<feature type="transmembrane region" description="Helical" evidence="1">
    <location>
        <begin position="151"/>
        <end position="168"/>
    </location>
</feature>
<evidence type="ECO:0000256" key="1">
    <source>
        <dbReference type="SAM" id="Phobius"/>
    </source>
</evidence>
<sequence>MVSKKVIEKLSNKELNNYIKPESKFVAKSIRYAFDILKERGNVFSETEAERIEQLIQSKEKIEAEDVMIDDKWDKNLTEDQTAIKLYSNKVIWVFSVIFGVVFGTALQVFNFFKVNDKKGAIVSLIFGISYALATTYLLNLFGDIRYGKMSLRFLLSGIGALGLYLIREKMFKSETEYRAKSFITPLVISLSIHLVIIYFVFFES</sequence>
<dbReference type="Proteomes" id="UP001204439">
    <property type="component" value="Unassembled WGS sequence"/>
</dbReference>
<proteinExistence type="predicted"/>
<evidence type="ECO:0000313" key="2">
    <source>
        <dbReference type="EMBL" id="MDW8550139.1"/>
    </source>
</evidence>
<feature type="transmembrane region" description="Helical" evidence="1">
    <location>
        <begin position="120"/>
        <end position="139"/>
    </location>
</feature>
<dbReference type="RefSeq" id="WP_063970226.1">
    <property type="nucleotide sequence ID" value="NZ_JAMXLT020000026.1"/>
</dbReference>
<accession>A0ABU4JKA0</accession>
<protein>
    <recommendedName>
        <fullName evidence="4">DUF2157 domain-containing protein</fullName>
    </recommendedName>
</protein>
<reference evidence="2 3" key="1">
    <citation type="submission" date="2023-11" db="EMBL/GenBank/DDBJ databases">
        <title>First isolation, identification, and characterization of non-pathogenic Epilithonimonas ginsengisoli isolated from diseased farmed rainbow trout (Oncorhynchus mykiss) in Chile.</title>
        <authorList>
            <person name="Miranda C.D."/>
            <person name="Irgang R."/>
            <person name="Concha C."/>
            <person name="Rojas R."/>
            <person name="Avendano R."/>
        </authorList>
    </citation>
    <scope>NUCLEOTIDE SEQUENCE [LARGE SCALE GENOMIC DNA]</scope>
    <source>
        <strain evidence="2 3">FP99</strain>
    </source>
</reference>
<keyword evidence="1" id="KW-0472">Membrane</keyword>
<keyword evidence="1" id="KW-1133">Transmembrane helix</keyword>
<comment type="caution">
    <text evidence="2">The sequence shown here is derived from an EMBL/GenBank/DDBJ whole genome shotgun (WGS) entry which is preliminary data.</text>
</comment>
<feature type="transmembrane region" description="Helical" evidence="1">
    <location>
        <begin position="91"/>
        <end position="113"/>
    </location>
</feature>
<name>A0ABU4JKA0_9FLAO</name>
<dbReference type="EMBL" id="JAMXLT020000026">
    <property type="protein sequence ID" value="MDW8550139.1"/>
    <property type="molecule type" value="Genomic_DNA"/>
</dbReference>
<evidence type="ECO:0000313" key="3">
    <source>
        <dbReference type="Proteomes" id="UP001204439"/>
    </source>
</evidence>
<keyword evidence="3" id="KW-1185">Reference proteome</keyword>
<organism evidence="2 3">
    <name type="scientific">Epilithonimonas ginsengisoli</name>
    <dbReference type="NCBI Taxonomy" id="1245592"/>
    <lineage>
        <taxon>Bacteria</taxon>
        <taxon>Pseudomonadati</taxon>
        <taxon>Bacteroidota</taxon>
        <taxon>Flavobacteriia</taxon>
        <taxon>Flavobacteriales</taxon>
        <taxon>Weeksellaceae</taxon>
        <taxon>Chryseobacterium group</taxon>
        <taxon>Epilithonimonas</taxon>
    </lineage>
</organism>
<keyword evidence="1" id="KW-0812">Transmembrane</keyword>
<feature type="transmembrane region" description="Helical" evidence="1">
    <location>
        <begin position="180"/>
        <end position="202"/>
    </location>
</feature>
<gene>
    <name evidence="2" type="ORF">NG800_014525</name>
</gene>
<evidence type="ECO:0008006" key="4">
    <source>
        <dbReference type="Google" id="ProtNLM"/>
    </source>
</evidence>